<dbReference type="HOGENOM" id="CLU_079690_4_0_1"/>
<keyword evidence="7" id="KW-1185">Reference proteome</keyword>
<keyword evidence="4" id="KW-0186">Copper</keyword>
<dbReference type="STRING" id="227321.Q5B946"/>
<gene>
    <name evidence="6" type="ORF">ANIA_02934</name>
</gene>
<feature type="compositionally biased region" description="Polar residues" evidence="5">
    <location>
        <begin position="113"/>
        <end position="125"/>
    </location>
</feature>
<dbReference type="GO" id="GO:0005375">
    <property type="term" value="F:copper ion transmembrane transporter activity"/>
    <property type="evidence" value="ECO:0007669"/>
    <property type="project" value="UniProtKB-UniRule"/>
</dbReference>
<proteinExistence type="inferred from homology"/>
<dbReference type="PANTHER" id="PTHR12483:SF115">
    <property type="entry name" value="COPPER TRANSPORT PROTEIN"/>
    <property type="match status" value="1"/>
</dbReference>
<comment type="subcellular location">
    <subcellularLocation>
        <location evidence="4">Membrane</location>
        <topology evidence="4">Multi-pass membrane protein</topology>
    </subcellularLocation>
</comment>
<dbReference type="GO" id="GO:0016020">
    <property type="term" value="C:membrane"/>
    <property type="evidence" value="ECO:0007669"/>
    <property type="project" value="UniProtKB-SubCell"/>
</dbReference>
<evidence type="ECO:0000256" key="2">
    <source>
        <dbReference type="ARBA" id="ARBA00022989"/>
    </source>
</evidence>
<dbReference type="PANTHER" id="PTHR12483">
    <property type="entry name" value="SOLUTE CARRIER FAMILY 31 COPPER TRANSPORTERS"/>
    <property type="match status" value="1"/>
</dbReference>
<dbReference type="InterPro" id="IPR007274">
    <property type="entry name" value="Cop_transporter"/>
</dbReference>
<feature type="transmembrane region" description="Helical" evidence="4">
    <location>
        <begin position="49"/>
        <end position="69"/>
    </location>
</feature>
<evidence type="ECO:0000313" key="7">
    <source>
        <dbReference type="Proteomes" id="UP000000560"/>
    </source>
</evidence>
<evidence type="ECO:0000256" key="5">
    <source>
        <dbReference type="SAM" id="MobiDB-lite"/>
    </source>
</evidence>
<accession>C8VJ47</accession>
<sequence>MDMYHMGMDMDHSHHEHGDMDMGGNQCSMNMLFTWSTKNLCIVFSTWRVTGPLSLLGSLVVIVLLAAGYEGIRQVTRKYEVAHARRLSAFSTAVVGSNEFADEDVTGSGPGHESQSQAYVPNASSPLLVGSDNRRAMERRGKITMAALYGVQVFYSFFIMLLFMTYNGFVMLAVAIGAFVGYLAFGENMSATKSVACH</sequence>
<dbReference type="Pfam" id="PF04145">
    <property type="entry name" value="Ctr"/>
    <property type="match status" value="1"/>
</dbReference>
<reference evidence="7" key="2">
    <citation type="journal article" date="2009" name="Fungal Genet. Biol.">
        <title>The 2008 update of the Aspergillus nidulans genome annotation: a community effort.</title>
        <authorList>
            <person name="Wortman J.R."/>
            <person name="Gilsenan J.M."/>
            <person name="Joardar V."/>
            <person name="Deegan J."/>
            <person name="Clutterbuck J."/>
            <person name="Andersen M.R."/>
            <person name="Archer D."/>
            <person name="Bencina M."/>
            <person name="Braus G."/>
            <person name="Coutinho P."/>
            <person name="von Dohren H."/>
            <person name="Doonan J."/>
            <person name="Driessen A.J."/>
            <person name="Durek P."/>
            <person name="Espeso E."/>
            <person name="Fekete E."/>
            <person name="Flipphi M."/>
            <person name="Estrada C.G."/>
            <person name="Geysens S."/>
            <person name="Goldman G."/>
            <person name="de Groot P.W."/>
            <person name="Hansen K."/>
            <person name="Harris S.D."/>
            <person name="Heinekamp T."/>
            <person name="Helmstaedt K."/>
            <person name="Henrissat B."/>
            <person name="Hofmann G."/>
            <person name="Homan T."/>
            <person name="Horio T."/>
            <person name="Horiuchi H."/>
            <person name="James S."/>
            <person name="Jones M."/>
            <person name="Karaffa L."/>
            <person name="Karanyi Z."/>
            <person name="Kato M."/>
            <person name="Keller N."/>
            <person name="Kelly D.E."/>
            <person name="Kiel J.A."/>
            <person name="Kim J.M."/>
            <person name="van der Klei I.J."/>
            <person name="Klis F.M."/>
            <person name="Kovalchuk A."/>
            <person name="Krasevec N."/>
            <person name="Kubicek C.P."/>
            <person name="Liu B."/>
            <person name="Maccabe A."/>
            <person name="Meyer V."/>
            <person name="Mirabito P."/>
            <person name="Miskei M."/>
            <person name="Mos M."/>
            <person name="Mullins J."/>
            <person name="Nelson D.R."/>
            <person name="Nielsen J."/>
            <person name="Oakley B.R."/>
            <person name="Osmani S.A."/>
            <person name="Pakula T."/>
            <person name="Paszewski A."/>
            <person name="Paulsen I."/>
            <person name="Pilsyk S."/>
            <person name="Pocsi I."/>
            <person name="Punt P.J."/>
            <person name="Ram A.F."/>
            <person name="Ren Q."/>
            <person name="Robellet X."/>
            <person name="Robson G."/>
            <person name="Seiboth B."/>
            <person name="van Solingen P."/>
            <person name="Specht T."/>
            <person name="Sun J."/>
            <person name="Taheri-Talesh N."/>
            <person name="Takeshita N."/>
            <person name="Ussery D."/>
            <person name="vanKuyk P.A."/>
            <person name="Visser H."/>
            <person name="van de Vondervoort P.J."/>
            <person name="de Vries R.P."/>
            <person name="Walton J."/>
            <person name="Xiang X."/>
            <person name="Xiong Y."/>
            <person name="Zeng A.P."/>
            <person name="Brandt B.W."/>
            <person name="Cornell M.J."/>
            <person name="van den Hondel C.A."/>
            <person name="Visser J."/>
            <person name="Oliver S.G."/>
            <person name="Turner G."/>
        </authorList>
    </citation>
    <scope>GENOME REANNOTATION</scope>
    <source>
        <strain evidence="7">FGSC A4 / ATCC 38163 / CBS 112.46 / NRRL 194 / M139</strain>
    </source>
</reference>
<organism evidence="6 7">
    <name type="scientific">Emericella nidulans (strain FGSC A4 / ATCC 38163 / CBS 112.46 / NRRL 194 / M139)</name>
    <name type="common">Aspergillus nidulans</name>
    <dbReference type="NCBI Taxonomy" id="227321"/>
    <lineage>
        <taxon>Eukaryota</taxon>
        <taxon>Fungi</taxon>
        <taxon>Dikarya</taxon>
        <taxon>Ascomycota</taxon>
        <taxon>Pezizomycotina</taxon>
        <taxon>Eurotiomycetes</taxon>
        <taxon>Eurotiomycetidae</taxon>
        <taxon>Eurotiales</taxon>
        <taxon>Aspergillaceae</taxon>
        <taxon>Aspergillus</taxon>
        <taxon>Aspergillus subgen. Nidulantes</taxon>
    </lineage>
</organism>
<feature type="transmembrane region" description="Helical" evidence="4">
    <location>
        <begin position="143"/>
        <end position="163"/>
    </location>
</feature>
<dbReference type="EMBL" id="BN001306">
    <property type="protein sequence ID" value="CBF83720.1"/>
    <property type="molecule type" value="Genomic_DNA"/>
</dbReference>
<dbReference type="OMA" id="AKTVACH"/>
<feature type="transmembrane region" description="Helical" evidence="4">
    <location>
        <begin position="169"/>
        <end position="185"/>
    </location>
</feature>
<evidence type="ECO:0000256" key="3">
    <source>
        <dbReference type="ARBA" id="ARBA00023136"/>
    </source>
</evidence>
<keyword evidence="2 4" id="KW-1133">Transmembrane helix</keyword>
<keyword evidence="1 4" id="KW-0812">Transmembrane</keyword>
<dbReference type="AlphaFoldDB" id="Q5B946"/>
<evidence type="ECO:0000256" key="4">
    <source>
        <dbReference type="RuleBase" id="RU367022"/>
    </source>
</evidence>
<comment type="similarity">
    <text evidence="4">Belongs to the copper transporter (Ctr) (TC 1.A.56) family. SLC31A subfamily.</text>
</comment>
<name>Q5B946_EMENI</name>
<dbReference type="FunCoup" id="Q5B946">
    <property type="interactions" value="514"/>
</dbReference>
<dbReference type="eggNOG" id="KOG3386">
    <property type="taxonomic scope" value="Eukaryota"/>
</dbReference>
<keyword evidence="3 4" id="KW-0472">Membrane</keyword>
<protein>
    <recommendedName>
        <fullName evidence="4">Copper transport protein</fullName>
    </recommendedName>
</protein>
<dbReference type="Proteomes" id="UP000000560">
    <property type="component" value="Chromosome VI"/>
</dbReference>
<keyword evidence="4" id="KW-0813">Transport</keyword>
<dbReference type="VEuPathDB" id="FungiDB:AN2934"/>
<dbReference type="InParanoid" id="Q5B946"/>
<feature type="region of interest" description="Disordered" evidence="5">
    <location>
        <begin position="104"/>
        <end position="125"/>
    </location>
</feature>
<accession>Q5B946</accession>
<reference evidence="7" key="1">
    <citation type="journal article" date="2005" name="Nature">
        <title>Sequencing of Aspergillus nidulans and comparative analysis with A. fumigatus and A. oryzae.</title>
        <authorList>
            <person name="Galagan J.E."/>
            <person name="Calvo S.E."/>
            <person name="Cuomo C."/>
            <person name="Ma L.J."/>
            <person name="Wortman J.R."/>
            <person name="Batzoglou S."/>
            <person name="Lee S.I."/>
            <person name="Basturkmen M."/>
            <person name="Spevak C.C."/>
            <person name="Clutterbuck J."/>
            <person name="Kapitonov V."/>
            <person name="Jurka J."/>
            <person name="Scazzocchio C."/>
            <person name="Farman M."/>
            <person name="Butler J."/>
            <person name="Purcell S."/>
            <person name="Harris S."/>
            <person name="Braus G.H."/>
            <person name="Draht O."/>
            <person name="Busch S."/>
            <person name="D'Enfert C."/>
            <person name="Bouchier C."/>
            <person name="Goldman G.H."/>
            <person name="Bell-Pedersen D."/>
            <person name="Griffiths-Jones S."/>
            <person name="Doonan J.H."/>
            <person name="Yu J."/>
            <person name="Vienken K."/>
            <person name="Pain A."/>
            <person name="Freitag M."/>
            <person name="Selker E.U."/>
            <person name="Archer D.B."/>
            <person name="Penalva M.A."/>
            <person name="Oakley B.R."/>
            <person name="Momany M."/>
            <person name="Tanaka T."/>
            <person name="Kumagai T."/>
            <person name="Asai K."/>
            <person name="Machida M."/>
            <person name="Nierman W.C."/>
            <person name="Denning D.W."/>
            <person name="Caddick M."/>
            <person name="Hynes M."/>
            <person name="Paoletti M."/>
            <person name="Fischer R."/>
            <person name="Miller B."/>
            <person name="Dyer P."/>
            <person name="Sachs M.S."/>
            <person name="Osmani S.A."/>
            <person name="Birren B.W."/>
        </authorList>
    </citation>
    <scope>NUCLEOTIDE SEQUENCE [LARGE SCALE GENOMIC DNA]</scope>
    <source>
        <strain evidence="7">FGSC A4 / ATCC 38163 / CBS 112.46 / NRRL 194 / M139</strain>
    </source>
</reference>
<keyword evidence="4" id="KW-0187">Copper transport</keyword>
<dbReference type="RefSeq" id="XP_660538.1">
    <property type="nucleotide sequence ID" value="XM_655446.1"/>
</dbReference>
<evidence type="ECO:0000256" key="1">
    <source>
        <dbReference type="ARBA" id="ARBA00022692"/>
    </source>
</evidence>
<keyword evidence="4" id="KW-0406">Ion transport</keyword>
<dbReference type="OrthoDB" id="161814at2759"/>
<dbReference type="GeneID" id="2874424"/>
<evidence type="ECO:0000313" key="6">
    <source>
        <dbReference type="EMBL" id="CBF83720.1"/>
    </source>
</evidence>
<dbReference type="KEGG" id="ani:ANIA_02934"/>